<protein>
    <submittedName>
        <fullName evidence="1">Uncharacterized protein</fullName>
    </submittedName>
</protein>
<dbReference type="EMBL" id="JARVKM010000035">
    <property type="protein sequence ID" value="KAK9775337.1"/>
    <property type="molecule type" value="Genomic_DNA"/>
</dbReference>
<gene>
    <name evidence="1" type="ORF">SCAR479_08013</name>
</gene>
<evidence type="ECO:0000313" key="1">
    <source>
        <dbReference type="EMBL" id="KAK9775337.1"/>
    </source>
</evidence>
<sequence length="272" mass="30464">MSPYIPIWNPQGGVPMSPEVPTMNAYRSSLLKAYNLSQSYYELWIQIRNLVLHPEFLTTVIQNDATPRPMMETLLTGTIGIMYHHTLSHAQKPSHYDTDGPGTYAATIAIVGRKGRGLSCHETRALVAVLEQYAQAHDNWRRYTLTGMRPTTPQEKAVSRLADRIDGRYGVKPHELERFKPRFVRTPASRAKVAELILMFRRRCNACGHTAGDEHTWHVSLPLMVGCGDNIKTKVVAHHPDPTKTTSLHNTTYMFALTIAAVGEIGLAPKLP</sequence>
<organism evidence="1 2">
    <name type="scientific">Seiridium cardinale</name>
    <dbReference type="NCBI Taxonomy" id="138064"/>
    <lineage>
        <taxon>Eukaryota</taxon>
        <taxon>Fungi</taxon>
        <taxon>Dikarya</taxon>
        <taxon>Ascomycota</taxon>
        <taxon>Pezizomycotina</taxon>
        <taxon>Sordariomycetes</taxon>
        <taxon>Xylariomycetidae</taxon>
        <taxon>Amphisphaeriales</taxon>
        <taxon>Sporocadaceae</taxon>
        <taxon>Seiridium</taxon>
    </lineage>
</organism>
<reference evidence="1 2" key="1">
    <citation type="submission" date="2024-02" db="EMBL/GenBank/DDBJ databases">
        <title>First draft genome assembly of two strains of Seiridium cardinale.</title>
        <authorList>
            <person name="Emiliani G."/>
            <person name="Scali E."/>
        </authorList>
    </citation>
    <scope>NUCLEOTIDE SEQUENCE [LARGE SCALE GENOMIC DNA]</scope>
    <source>
        <strain evidence="1 2">BM-138-000479</strain>
    </source>
</reference>
<keyword evidence="2" id="KW-1185">Reference proteome</keyword>
<dbReference type="Proteomes" id="UP001465668">
    <property type="component" value="Unassembled WGS sequence"/>
</dbReference>
<name>A0ABR2XNJ3_9PEZI</name>
<comment type="caution">
    <text evidence="1">The sequence shown here is derived from an EMBL/GenBank/DDBJ whole genome shotgun (WGS) entry which is preliminary data.</text>
</comment>
<proteinExistence type="predicted"/>
<evidence type="ECO:0000313" key="2">
    <source>
        <dbReference type="Proteomes" id="UP001465668"/>
    </source>
</evidence>
<accession>A0ABR2XNJ3</accession>